<dbReference type="Proteomes" id="UP001203687">
    <property type="component" value="Unassembled WGS sequence"/>
</dbReference>
<evidence type="ECO:0000313" key="2">
    <source>
        <dbReference type="Proteomes" id="UP001203687"/>
    </source>
</evidence>
<name>A0ABT0HD33_9FLAO</name>
<proteinExistence type="predicted"/>
<protein>
    <submittedName>
        <fullName evidence="1">Uncharacterized protein</fullName>
    </submittedName>
</protein>
<dbReference type="RefSeq" id="WP_248414001.1">
    <property type="nucleotide sequence ID" value="NZ_JALPQF010000030.1"/>
</dbReference>
<keyword evidence="2" id="KW-1185">Reference proteome</keyword>
<comment type="caution">
    <text evidence="1">The sequence shown here is derived from an EMBL/GenBank/DDBJ whole genome shotgun (WGS) entry which is preliminary data.</text>
</comment>
<reference evidence="1" key="1">
    <citation type="submission" date="2022-04" db="EMBL/GenBank/DDBJ databases">
        <authorList>
            <person name="Ren T."/>
        </authorList>
    </citation>
    <scope>NUCLEOTIDE SEQUENCE</scope>
    <source>
        <strain evidence="1">F63249</strain>
    </source>
</reference>
<gene>
    <name evidence="1" type="ORF">MUY34_16780</name>
</gene>
<sequence>MRTRKILADFPNGSVSFINLVLANATSHTQNRCTTFPKKMKTKPEIKNLELIWKLNYEWMILLVEGFK</sequence>
<organism evidence="1 2">
    <name type="scientific">Psychroserpens algicola</name>
    <dbReference type="NCBI Taxonomy" id="1719034"/>
    <lineage>
        <taxon>Bacteria</taxon>
        <taxon>Pseudomonadati</taxon>
        <taxon>Bacteroidota</taxon>
        <taxon>Flavobacteriia</taxon>
        <taxon>Flavobacteriales</taxon>
        <taxon>Flavobacteriaceae</taxon>
        <taxon>Psychroserpens</taxon>
    </lineage>
</organism>
<feature type="non-terminal residue" evidence="1">
    <location>
        <position position="68"/>
    </location>
</feature>
<dbReference type="EMBL" id="JALPQF010000030">
    <property type="protein sequence ID" value="MCK8482282.1"/>
    <property type="molecule type" value="Genomic_DNA"/>
</dbReference>
<accession>A0ABT0HD33</accession>
<evidence type="ECO:0000313" key="1">
    <source>
        <dbReference type="EMBL" id="MCK8482282.1"/>
    </source>
</evidence>